<dbReference type="STRING" id="1642646.ING2E5A_0846"/>
<keyword evidence="2" id="KW-1185">Reference proteome</keyword>
<evidence type="ECO:0000313" key="2">
    <source>
        <dbReference type="Proteomes" id="UP000178485"/>
    </source>
</evidence>
<protein>
    <submittedName>
        <fullName evidence="1">Uncharacterized protein</fullName>
    </submittedName>
</protein>
<dbReference type="Proteomes" id="UP000178485">
    <property type="component" value="Chromosome i"/>
</dbReference>
<proteinExistence type="predicted"/>
<dbReference type="KEGG" id="pmuc:ING2E5A_0846"/>
<organism evidence="1 2">
    <name type="scientific">Petrimonas mucosa</name>
    <dbReference type="NCBI Taxonomy" id="1642646"/>
    <lineage>
        <taxon>Bacteria</taxon>
        <taxon>Pseudomonadati</taxon>
        <taxon>Bacteroidota</taxon>
        <taxon>Bacteroidia</taxon>
        <taxon>Bacteroidales</taxon>
        <taxon>Dysgonomonadaceae</taxon>
        <taxon>Petrimonas</taxon>
    </lineage>
</organism>
<gene>
    <name evidence="1" type="ORF">ING2E5A_0846</name>
</gene>
<reference evidence="1 2" key="1">
    <citation type="submission" date="2016-08" db="EMBL/GenBank/DDBJ databases">
        <authorList>
            <person name="Seilhamer J.J."/>
        </authorList>
    </citation>
    <scope>NUCLEOTIDE SEQUENCE [LARGE SCALE GENOMIC DNA]</scope>
    <source>
        <strain evidence="1">ING2-E5A</strain>
    </source>
</reference>
<name>A0A1G4G5A6_9BACT</name>
<evidence type="ECO:0000313" key="1">
    <source>
        <dbReference type="EMBL" id="SCM56369.1"/>
    </source>
</evidence>
<dbReference type="AlphaFoldDB" id="A0A1G4G5A6"/>
<dbReference type="EMBL" id="LT608328">
    <property type="protein sequence ID" value="SCM56369.1"/>
    <property type="molecule type" value="Genomic_DNA"/>
</dbReference>
<sequence length="56" mass="6784">MPAKPGQINVYLPVKKKENLLKIKFFIPEFIEKKSFNWKVYDIFCTFVEFLRNSKK</sequence>
<accession>A0A1G4G5A6</accession>